<accession>A0A9E7GH68</accession>
<dbReference type="EMBL" id="CP097508">
    <property type="protein sequence ID" value="URE11043.1"/>
    <property type="molecule type" value="Genomic_DNA"/>
</dbReference>
<dbReference type="GO" id="GO:0033897">
    <property type="term" value="F:ribonuclease T2 activity"/>
    <property type="evidence" value="ECO:0007669"/>
    <property type="project" value="InterPro"/>
</dbReference>
<feature type="chain" id="PRO_5038725084" evidence="2">
    <location>
        <begin position="17"/>
        <end position="155"/>
    </location>
</feature>
<evidence type="ECO:0000256" key="1">
    <source>
        <dbReference type="SAM" id="MobiDB-lite"/>
    </source>
</evidence>
<organism evidence="3 4">
    <name type="scientific">Musa troglodytarum</name>
    <name type="common">fe'i banana</name>
    <dbReference type="NCBI Taxonomy" id="320322"/>
    <lineage>
        <taxon>Eukaryota</taxon>
        <taxon>Viridiplantae</taxon>
        <taxon>Streptophyta</taxon>
        <taxon>Embryophyta</taxon>
        <taxon>Tracheophyta</taxon>
        <taxon>Spermatophyta</taxon>
        <taxon>Magnoliopsida</taxon>
        <taxon>Liliopsida</taxon>
        <taxon>Zingiberales</taxon>
        <taxon>Musaceae</taxon>
        <taxon>Musa</taxon>
    </lineage>
</organism>
<gene>
    <name evidence="3" type="ORF">MUK42_03484</name>
</gene>
<keyword evidence="4" id="KW-1185">Reference proteome</keyword>
<evidence type="ECO:0000256" key="2">
    <source>
        <dbReference type="SAM" id="SignalP"/>
    </source>
</evidence>
<dbReference type="Proteomes" id="UP001055439">
    <property type="component" value="Chromosome 6"/>
</dbReference>
<dbReference type="SUPFAM" id="SSF55895">
    <property type="entry name" value="Ribonuclease Rh-like"/>
    <property type="match status" value="1"/>
</dbReference>
<dbReference type="InterPro" id="IPR018188">
    <property type="entry name" value="RNase_T2_His_AS_1"/>
</dbReference>
<proteinExistence type="predicted"/>
<dbReference type="Gene3D" id="3.90.730.10">
    <property type="entry name" value="Ribonuclease T2-like"/>
    <property type="match status" value="1"/>
</dbReference>
<dbReference type="GO" id="GO:0003723">
    <property type="term" value="F:RNA binding"/>
    <property type="evidence" value="ECO:0007669"/>
    <property type="project" value="InterPro"/>
</dbReference>
<dbReference type="InterPro" id="IPR036430">
    <property type="entry name" value="RNase_T2-like_sf"/>
</dbReference>
<dbReference type="AlphaFoldDB" id="A0A9E7GH68"/>
<feature type="region of interest" description="Disordered" evidence="1">
    <location>
        <begin position="114"/>
        <end position="140"/>
    </location>
</feature>
<evidence type="ECO:0000313" key="4">
    <source>
        <dbReference type="Proteomes" id="UP001055439"/>
    </source>
</evidence>
<sequence>MIRLVLPFLLVFSATAALNRSNLKHPVARIILQRSIVLCRMSTGYPKKNFTIHGLWPAFHNGTFPSCDKNPPLPPASRYNESQTGAERKEAAESTLVSYKSAQGCELAESELVKEMLKADDDDDDDEEEEEEEEEMAGKFSLFQLDAFPDGILCS</sequence>
<feature type="signal peptide" evidence="2">
    <location>
        <begin position="1"/>
        <end position="16"/>
    </location>
</feature>
<feature type="region of interest" description="Disordered" evidence="1">
    <location>
        <begin position="67"/>
        <end position="93"/>
    </location>
</feature>
<protein>
    <submittedName>
        <fullName evidence="3">Uncharacterized protein</fullName>
    </submittedName>
</protein>
<name>A0A9E7GH68_9LILI</name>
<keyword evidence="2" id="KW-0732">Signal</keyword>
<dbReference type="PROSITE" id="PS00530">
    <property type="entry name" value="RNASE_T2_1"/>
    <property type="match status" value="1"/>
</dbReference>
<feature type="compositionally biased region" description="Acidic residues" evidence="1">
    <location>
        <begin position="120"/>
        <end position="135"/>
    </location>
</feature>
<reference evidence="3" key="1">
    <citation type="submission" date="2022-05" db="EMBL/GenBank/DDBJ databases">
        <title>The Musa troglodytarum L. genome provides insights into the mechanism of non-climacteric behaviour and enrichment of carotenoids.</title>
        <authorList>
            <person name="Wang J."/>
        </authorList>
    </citation>
    <scope>NUCLEOTIDE SEQUENCE</scope>
    <source>
        <tissue evidence="3">Leaf</tissue>
    </source>
</reference>
<dbReference type="OrthoDB" id="1260895at2759"/>
<evidence type="ECO:0000313" key="3">
    <source>
        <dbReference type="EMBL" id="URE11043.1"/>
    </source>
</evidence>